<evidence type="ECO:0008006" key="3">
    <source>
        <dbReference type="Google" id="ProtNLM"/>
    </source>
</evidence>
<reference evidence="1 2" key="1">
    <citation type="submission" date="2023-10" db="EMBL/GenBank/DDBJ databases">
        <title>Marimonas sp. nov. isolated from tidal mud flat.</title>
        <authorList>
            <person name="Jaincy N.J."/>
            <person name="Srinivasan S."/>
            <person name="Lee S.-S."/>
        </authorList>
    </citation>
    <scope>NUCLEOTIDE SEQUENCE [LARGE SCALE GENOMIC DNA]</scope>
    <source>
        <strain evidence="1 2">MJ-SS3</strain>
    </source>
</reference>
<evidence type="ECO:0000313" key="2">
    <source>
        <dbReference type="Proteomes" id="UP001268651"/>
    </source>
</evidence>
<protein>
    <recommendedName>
        <fullName evidence="3">Lipocalin-like domain-containing protein</fullName>
    </recommendedName>
</protein>
<comment type="caution">
    <text evidence="1">The sequence shown here is derived from an EMBL/GenBank/DDBJ whole genome shotgun (WGS) entry which is preliminary data.</text>
</comment>
<dbReference type="PROSITE" id="PS51257">
    <property type="entry name" value="PROKAR_LIPOPROTEIN"/>
    <property type="match status" value="1"/>
</dbReference>
<dbReference type="Proteomes" id="UP001268651">
    <property type="component" value="Unassembled WGS sequence"/>
</dbReference>
<dbReference type="RefSeq" id="WP_316662494.1">
    <property type="nucleotide sequence ID" value="NZ_JAWHTF010000005.1"/>
</dbReference>
<name>A0ABU3U7R2_9FLAO</name>
<sequence length="127" mass="14462">MKIYLQLFTVFILITSVTSCTKDEINKDFNILGVWEVSNSTDDTVHKQTLVFGENSTGLNIYASEFLSGEKTSSAIAFNWEINGNAITLFEGDTVQNIQIINSDDEVYLYHEDLYLIKISNDYSSYY</sequence>
<accession>A0ABU3U7R2</accession>
<keyword evidence="2" id="KW-1185">Reference proteome</keyword>
<proteinExistence type="predicted"/>
<evidence type="ECO:0000313" key="1">
    <source>
        <dbReference type="EMBL" id="MDU8886449.1"/>
    </source>
</evidence>
<organism evidence="1 2">
    <name type="scientific">Gilvirhabdus luticola</name>
    <dbReference type="NCBI Taxonomy" id="3079858"/>
    <lineage>
        <taxon>Bacteria</taxon>
        <taxon>Pseudomonadati</taxon>
        <taxon>Bacteroidota</taxon>
        <taxon>Flavobacteriia</taxon>
        <taxon>Flavobacteriales</taxon>
        <taxon>Flavobacteriaceae</taxon>
        <taxon>Gilvirhabdus</taxon>
    </lineage>
</organism>
<gene>
    <name evidence="1" type="ORF">RXV94_09780</name>
</gene>
<dbReference type="EMBL" id="JAWHTF010000005">
    <property type="protein sequence ID" value="MDU8886449.1"/>
    <property type="molecule type" value="Genomic_DNA"/>
</dbReference>